<dbReference type="Proteomes" id="UP000252770">
    <property type="component" value="Unassembled WGS sequence"/>
</dbReference>
<protein>
    <submittedName>
        <fullName evidence="1">DNA alkylation repair protein</fullName>
    </submittedName>
</protein>
<dbReference type="InterPro" id="IPR016024">
    <property type="entry name" value="ARM-type_fold"/>
</dbReference>
<sequence length="229" mass="25713">MSADETLLAGIRADLAAAADPVRAAQQQAYMKSALPFHGVGAPGTRALLRPRLRDWSPADREQWESTVRVLWDAATHREHRYAALALARHPRARAWRDVDALPLLAHLVTTGAWWDVVDETASHLVGEVLLRHRAGATPVVRGWATADDLWLRRTAVLAQLRHREHTDTALLTAAVEANLDDPSFWLRKAIGWALRQHARTDPDWVRAAVARWGERLPPLSRREALKHL</sequence>
<dbReference type="RefSeq" id="WP_114127519.1">
    <property type="nucleotide sequence ID" value="NZ_QOUI01000010.1"/>
</dbReference>
<dbReference type="Gene3D" id="1.25.10.90">
    <property type="match status" value="1"/>
</dbReference>
<reference evidence="1 2" key="1">
    <citation type="submission" date="2018-07" db="EMBL/GenBank/DDBJ databases">
        <title>Desertimonas flava gen. nov. sp. nov.</title>
        <authorList>
            <person name="Liu S."/>
        </authorList>
    </citation>
    <scope>NUCLEOTIDE SEQUENCE [LARGE SCALE GENOMIC DNA]</scope>
    <source>
        <strain evidence="1 2">16Sb5-5</strain>
    </source>
</reference>
<evidence type="ECO:0000313" key="1">
    <source>
        <dbReference type="EMBL" id="RCK68548.1"/>
    </source>
</evidence>
<dbReference type="PANTHER" id="PTHR34070">
    <property type="entry name" value="ARMADILLO-TYPE FOLD"/>
    <property type="match status" value="1"/>
</dbReference>
<evidence type="ECO:0000313" key="2">
    <source>
        <dbReference type="Proteomes" id="UP000252770"/>
    </source>
</evidence>
<dbReference type="PANTHER" id="PTHR34070:SF1">
    <property type="entry name" value="DNA ALKYLATION REPAIR PROTEIN"/>
    <property type="match status" value="1"/>
</dbReference>
<accession>A0A367YRV2</accession>
<organism evidence="1 2">
    <name type="scientific">Desertihabitans brevis</name>
    <dbReference type="NCBI Taxonomy" id="2268447"/>
    <lineage>
        <taxon>Bacteria</taxon>
        <taxon>Bacillati</taxon>
        <taxon>Actinomycetota</taxon>
        <taxon>Actinomycetes</taxon>
        <taxon>Propionibacteriales</taxon>
        <taxon>Propionibacteriaceae</taxon>
        <taxon>Desertihabitans</taxon>
    </lineage>
</organism>
<keyword evidence="2" id="KW-1185">Reference proteome</keyword>
<proteinExistence type="predicted"/>
<name>A0A367YRV2_9ACTN</name>
<dbReference type="SUPFAM" id="SSF48371">
    <property type="entry name" value="ARM repeat"/>
    <property type="match status" value="1"/>
</dbReference>
<dbReference type="AlphaFoldDB" id="A0A367YRV2"/>
<comment type="caution">
    <text evidence="1">The sequence shown here is derived from an EMBL/GenBank/DDBJ whole genome shotgun (WGS) entry which is preliminary data.</text>
</comment>
<dbReference type="Pfam" id="PF08713">
    <property type="entry name" value="DNA_alkylation"/>
    <property type="match status" value="1"/>
</dbReference>
<dbReference type="InterPro" id="IPR014825">
    <property type="entry name" value="DNA_alkylation"/>
</dbReference>
<dbReference type="EMBL" id="QOUI01000010">
    <property type="protein sequence ID" value="RCK68548.1"/>
    <property type="molecule type" value="Genomic_DNA"/>
</dbReference>
<gene>
    <name evidence="1" type="ORF">DT076_15025</name>
</gene>